<evidence type="ECO:0000256" key="4">
    <source>
        <dbReference type="ARBA" id="ARBA00024746"/>
    </source>
</evidence>
<keyword evidence="10" id="KW-1185">Reference proteome</keyword>
<dbReference type="Gene3D" id="2.60.40.4070">
    <property type="match status" value="1"/>
</dbReference>
<feature type="compositionally biased region" description="Low complexity" evidence="6">
    <location>
        <begin position="11"/>
        <end position="26"/>
    </location>
</feature>
<comment type="function">
    <text evidence="4 5">Required for flagellar hook formation. May act as a scaffolding protein.</text>
</comment>
<accession>A0ABU1KYY7</accession>
<evidence type="ECO:0000256" key="2">
    <source>
        <dbReference type="ARBA" id="ARBA00016013"/>
    </source>
</evidence>
<evidence type="ECO:0000259" key="7">
    <source>
        <dbReference type="Pfam" id="PF13860"/>
    </source>
</evidence>
<evidence type="ECO:0000256" key="3">
    <source>
        <dbReference type="ARBA" id="ARBA00022795"/>
    </source>
</evidence>
<keyword evidence="9" id="KW-0966">Cell projection</keyword>
<keyword evidence="9" id="KW-0282">Flagellum</keyword>
<protein>
    <recommendedName>
        <fullName evidence="2 5">Basal-body rod modification protein FlgD</fullName>
    </recommendedName>
</protein>
<dbReference type="Gene3D" id="2.30.30.910">
    <property type="match status" value="1"/>
</dbReference>
<proteinExistence type="inferred from homology"/>
<evidence type="ECO:0000313" key="9">
    <source>
        <dbReference type="EMBL" id="MDR6376190.1"/>
    </source>
</evidence>
<evidence type="ECO:0000256" key="6">
    <source>
        <dbReference type="SAM" id="MobiDB-lite"/>
    </source>
</evidence>
<sequence>MSSSVPGYDKVNGSGQSDSSSSVGANSAGDLENTFLTLLIAQLKNQDPTSPMDSSQFTSQLAQINTVSGIAQLNTTLNSLAAQLDASQQSQAAYLIGSTVLAPGNGIAVSDAKASGFGVQLAADASDVQVTIKNSAGQIVSTMDLGKMPAGNTPVGWKPVDKDGNALPDGDYTFELSATIGGKAGTPVALSAAKVDGVVKQADGSPGLVLSNGNTVPFSSIAAII</sequence>
<feature type="domain" description="FlgD Tudor-like" evidence="8">
    <location>
        <begin position="87"/>
        <end position="221"/>
    </location>
</feature>
<feature type="region of interest" description="Disordered" evidence="6">
    <location>
        <begin position="1"/>
        <end position="26"/>
    </location>
</feature>
<dbReference type="Pfam" id="PF13860">
    <property type="entry name" value="FlgD_ig"/>
    <property type="match status" value="1"/>
</dbReference>
<name>A0ABU1KYY7_9BURK</name>
<comment type="similarity">
    <text evidence="1 5">Belongs to the FlgD family.</text>
</comment>
<evidence type="ECO:0000256" key="1">
    <source>
        <dbReference type="ARBA" id="ARBA00010577"/>
    </source>
</evidence>
<dbReference type="InterPro" id="IPR025965">
    <property type="entry name" value="FlgD/Vpr_Ig-like"/>
</dbReference>
<dbReference type="InterPro" id="IPR025963">
    <property type="entry name" value="FLgD_Tudor"/>
</dbReference>
<dbReference type="Pfam" id="PF03963">
    <property type="entry name" value="FlgD"/>
    <property type="match status" value="1"/>
</dbReference>
<evidence type="ECO:0000259" key="8">
    <source>
        <dbReference type="Pfam" id="PF13861"/>
    </source>
</evidence>
<feature type="domain" description="FlgD/Vpr Ig-like" evidence="7">
    <location>
        <begin position="111"/>
        <end position="181"/>
    </location>
</feature>
<keyword evidence="9" id="KW-0969">Cilium</keyword>
<keyword evidence="3 5" id="KW-1005">Bacterial flagellum biogenesis</keyword>
<comment type="caution">
    <text evidence="9">The sequence shown here is derived from an EMBL/GenBank/DDBJ whole genome shotgun (WGS) entry which is preliminary data.</text>
</comment>
<evidence type="ECO:0000256" key="5">
    <source>
        <dbReference type="RuleBase" id="RU362076"/>
    </source>
</evidence>
<gene>
    <name evidence="9" type="ORF">J2776_002890</name>
</gene>
<dbReference type="Proteomes" id="UP001185254">
    <property type="component" value="Unassembled WGS sequence"/>
</dbReference>
<evidence type="ECO:0000313" key="10">
    <source>
        <dbReference type="Proteomes" id="UP001185254"/>
    </source>
</evidence>
<dbReference type="Pfam" id="PF13861">
    <property type="entry name" value="FLgD_tudor"/>
    <property type="match status" value="1"/>
</dbReference>
<dbReference type="InterPro" id="IPR005648">
    <property type="entry name" value="FlgD"/>
</dbReference>
<dbReference type="EMBL" id="JAVDQN010000002">
    <property type="protein sequence ID" value="MDR6376190.1"/>
    <property type="molecule type" value="Genomic_DNA"/>
</dbReference>
<reference evidence="9 10" key="1">
    <citation type="submission" date="2023-07" db="EMBL/GenBank/DDBJ databases">
        <title>Sorghum-associated microbial communities from plants grown in Nebraska, USA.</title>
        <authorList>
            <person name="Schachtman D."/>
        </authorList>
    </citation>
    <scope>NUCLEOTIDE SEQUENCE [LARGE SCALE GENOMIC DNA]</scope>
    <source>
        <strain evidence="9 10">DS1039</strain>
    </source>
</reference>
<organism evidence="9 10">
    <name type="scientific">Paraburkholderia caledonica</name>
    <dbReference type="NCBI Taxonomy" id="134536"/>
    <lineage>
        <taxon>Bacteria</taxon>
        <taxon>Pseudomonadati</taxon>
        <taxon>Pseudomonadota</taxon>
        <taxon>Betaproteobacteria</taxon>
        <taxon>Burkholderiales</taxon>
        <taxon>Burkholderiaceae</taxon>
        <taxon>Paraburkholderia</taxon>
    </lineage>
</organism>